<comment type="caution">
    <text evidence="1">The sequence shown here is derived from an EMBL/GenBank/DDBJ whole genome shotgun (WGS) entry which is preliminary data.</text>
</comment>
<sequence length="117" mass="12777">SNALPGTNTQENWNLDGLGNWRATGFMPVGGSQTTDQRSHNNLNEITQRTLTGSGAITFQYDGATGASNGNLANDGSLKYQYDTLNRLITAYRVSDGLIIANYVYDAMNRRVRKAIT</sequence>
<evidence type="ECO:0000313" key="1">
    <source>
        <dbReference type="EMBL" id="EQD37971.1"/>
    </source>
</evidence>
<proteinExistence type="predicted"/>
<name>T0YR13_9ZZZZ</name>
<reference evidence="1" key="2">
    <citation type="journal article" date="2014" name="ISME J.">
        <title>Microbial stratification in low pH oxic and suboxic macroscopic growths along an acid mine drainage.</title>
        <authorList>
            <person name="Mendez-Garcia C."/>
            <person name="Mesa V."/>
            <person name="Sprenger R.R."/>
            <person name="Richter M."/>
            <person name="Diez M.S."/>
            <person name="Solano J."/>
            <person name="Bargiela R."/>
            <person name="Golyshina O.V."/>
            <person name="Manteca A."/>
            <person name="Ramos J.L."/>
            <person name="Gallego J.R."/>
            <person name="Llorente I."/>
            <person name="Martins Dos Santos V.A."/>
            <person name="Jensen O.N."/>
            <person name="Pelaez A.I."/>
            <person name="Sanchez J."/>
            <person name="Ferrer M."/>
        </authorList>
    </citation>
    <scope>NUCLEOTIDE SEQUENCE</scope>
</reference>
<dbReference type="Gene3D" id="2.180.10.10">
    <property type="entry name" value="RHS repeat-associated core"/>
    <property type="match status" value="1"/>
</dbReference>
<protein>
    <recommendedName>
        <fullName evidence="2">Rhs family protein</fullName>
    </recommendedName>
</protein>
<evidence type="ECO:0008006" key="2">
    <source>
        <dbReference type="Google" id="ProtNLM"/>
    </source>
</evidence>
<reference evidence="1" key="1">
    <citation type="submission" date="2013-08" db="EMBL/GenBank/DDBJ databases">
        <authorList>
            <person name="Mendez C."/>
            <person name="Richter M."/>
            <person name="Ferrer M."/>
            <person name="Sanchez J."/>
        </authorList>
    </citation>
    <scope>NUCLEOTIDE SEQUENCE</scope>
</reference>
<feature type="non-terminal residue" evidence="1">
    <location>
        <position position="117"/>
    </location>
</feature>
<accession>T0YR13</accession>
<dbReference type="EMBL" id="AUZX01012722">
    <property type="protein sequence ID" value="EQD37971.1"/>
    <property type="molecule type" value="Genomic_DNA"/>
</dbReference>
<organism evidence="1">
    <name type="scientific">mine drainage metagenome</name>
    <dbReference type="NCBI Taxonomy" id="410659"/>
    <lineage>
        <taxon>unclassified sequences</taxon>
        <taxon>metagenomes</taxon>
        <taxon>ecological metagenomes</taxon>
    </lineage>
</organism>
<dbReference type="AlphaFoldDB" id="T0YR13"/>
<feature type="non-terminal residue" evidence="1">
    <location>
        <position position="1"/>
    </location>
</feature>
<gene>
    <name evidence="1" type="ORF">B1A_17292</name>
</gene>